<feature type="signal peptide" evidence="4">
    <location>
        <begin position="1"/>
        <end position="25"/>
    </location>
</feature>
<evidence type="ECO:0000313" key="7">
    <source>
        <dbReference type="Proteomes" id="UP000250572"/>
    </source>
</evidence>
<proteinExistence type="inferred from homology"/>
<accession>A0A315VA51</accession>
<reference evidence="6 7" key="1">
    <citation type="journal article" date="2018" name="G3 (Bethesda)">
        <title>A High-Quality Reference Genome for the Invasive Mosquitofish Gambusia affinis Using a Chicago Library.</title>
        <authorList>
            <person name="Hoffberg S.L."/>
            <person name="Troendle N.J."/>
            <person name="Glenn T.C."/>
            <person name="Mahmud O."/>
            <person name="Louha S."/>
            <person name="Chalopin D."/>
            <person name="Bennetzen J.L."/>
            <person name="Mauricio R."/>
        </authorList>
    </citation>
    <scope>NUCLEOTIDE SEQUENCE [LARGE SCALE GENOMIC DNA]</scope>
    <source>
        <strain evidence="6">NE01/NJP1002.9</strain>
        <tissue evidence="6">Muscle</tissue>
    </source>
</reference>
<dbReference type="STRING" id="33528.ENSGAFP00000012366"/>
<evidence type="ECO:0000256" key="1">
    <source>
        <dbReference type="ARBA" id="ARBA00007932"/>
    </source>
</evidence>
<keyword evidence="3" id="KW-1015">Disulfide bond</keyword>
<keyword evidence="7" id="KW-1185">Reference proteome</keyword>
<evidence type="ECO:0000313" key="6">
    <source>
        <dbReference type="EMBL" id="PWA20257.1"/>
    </source>
</evidence>
<evidence type="ECO:0000256" key="2">
    <source>
        <dbReference type="ARBA" id="ARBA00022729"/>
    </source>
</evidence>
<gene>
    <name evidence="6" type="ORF">CCH79_00003718</name>
</gene>
<evidence type="ECO:0000259" key="5">
    <source>
        <dbReference type="Pfam" id="PF03024"/>
    </source>
</evidence>
<protein>
    <recommendedName>
        <fullName evidence="5">Folate receptor-like domain-containing protein</fullName>
    </recommendedName>
</protein>
<keyword evidence="2 4" id="KW-0732">Signal</keyword>
<dbReference type="PANTHER" id="PTHR10517">
    <property type="entry name" value="FOLATE RECEPTOR"/>
    <property type="match status" value="1"/>
</dbReference>
<feature type="non-terminal residue" evidence="6">
    <location>
        <position position="357"/>
    </location>
</feature>
<comment type="caution">
    <text evidence="6">The sequence shown here is derived from an EMBL/GenBank/DDBJ whole genome shotgun (WGS) entry which is preliminary data.</text>
</comment>
<dbReference type="PANTHER" id="PTHR10517:SF14">
    <property type="entry name" value="FOLATE RECEPTOR 1-RELATED"/>
    <property type="match status" value="1"/>
</dbReference>
<sequence length="357" mass="41317">MEQSVKVYPSLMLLLLLLQLRLVHTRSVQVEPQRLGDPREQGRKQCRHNFTCRKERKDEQPSAMLLFLGCLLTLSSGALCLDQLNMCMNAKHHKVEPGPEGELYHQCAPWRENACCTANTSEEAHNDNSYLYYFNWNHCGAMSPKCKKHFIQDTCFYECSPHLGPWIQSGDESWRKERILNVPLCKEDCEQWWEDCKNDFTCKTNWHKGWDWSSGTNKCPADSQCRKWTDAFATPKSMCEQIWSNSYLYTTYTKDSGRCMQLWFTGSNPNKKVAEYYLNTAQRGQNFPVTTLLFLTATSFFEALYFDTPKAADFVGAPLFLPCVLRGFTYPDFRGTGKRKRRVVRLSGTEASSRKQS</sequence>
<dbReference type="Proteomes" id="UP000250572">
    <property type="component" value="Unassembled WGS sequence"/>
</dbReference>
<dbReference type="EMBL" id="NHOQ01001971">
    <property type="protein sequence ID" value="PWA20257.1"/>
    <property type="molecule type" value="Genomic_DNA"/>
</dbReference>
<dbReference type="AlphaFoldDB" id="A0A315VA51"/>
<dbReference type="GO" id="GO:0009897">
    <property type="term" value="C:external side of plasma membrane"/>
    <property type="evidence" value="ECO:0007669"/>
    <property type="project" value="TreeGrafter"/>
</dbReference>
<evidence type="ECO:0000256" key="3">
    <source>
        <dbReference type="ARBA" id="ARBA00023157"/>
    </source>
</evidence>
<dbReference type="InterPro" id="IPR018143">
    <property type="entry name" value="Folate_rcpt-like"/>
</dbReference>
<dbReference type="GO" id="GO:0038023">
    <property type="term" value="F:signaling receptor activity"/>
    <property type="evidence" value="ECO:0007669"/>
    <property type="project" value="TreeGrafter"/>
</dbReference>
<evidence type="ECO:0000256" key="4">
    <source>
        <dbReference type="SAM" id="SignalP"/>
    </source>
</evidence>
<name>A0A315VA51_GAMAF</name>
<dbReference type="Pfam" id="PF03024">
    <property type="entry name" value="Folate_rec"/>
    <property type="match status" value="1"/>
</dbReference>
<organism evidence="6 7">
    <name type="scientific">Gambusia affinis</name>
    <name type="common">Western mosquitofish</name>
    <name type="synonym">Heterandria affinis</name>
    <dbReference type="NCBI Taxonomy" id="33528"/>
    <lineage>
        <taxon>Eukaryota</taxon>
        <taxon>Metazoa</taxon>
        <taxon>Chordata</taxon>
        <taxon>Craniata</taxon>
        <taxon>Vertebrata</taxon>
        <taxon>Euteleostomi</taxon>
        <taxon>Actinopterygii</taxon>
        <taxon>Neopterygii</taxon>
        <taxon>Teleostei</taxon>
        <taxon>Neoteleostei</taxon>
        <taxon>Acanthomorphata</taxon>
        <taxon>Ovalentaria</taxon>
        <taxon>Atherinomorphae</taxon>
        <taxon>Cyprinodontiformes</taxon>
        <taxon>Poeciliidae</taxon>
        <taxon>Poeciliinae</taxon>
        <taxon>Gambusia</taxon>
    </lineage>
</organism>
<comment type="similarity">
    <text evidence="1">Belongs to the folate receptor family.</text>
</comment>
<dbReference type="InterPro" id="IPR004269">
    <property type="entry name" value="Folate_rcpt"/>
</dbReference>
<feature type="chain" id="PRO_5016236617" description="Folate receptor-like domain-containing protein" evidence="4">
    <location>
        <begin position="26"/>
        <end position="357"/>
    </location>
</feature>
<feature type="domain" description="Folate receptor-like" evidence="5">
    <location>
        <begin position="86"/>
        <end position="261"/>
    </location>
</feature>